<evidence type="ECO:0000259" key="1">
    <source>
        <dbReference type="Pfam" id="PF13490"/>
    </source>
</evidence>
<gene>
    <name evidence="2" type="ORF">G3M70_08000</name>
</gene>
<dbReference type="KEGG" id="nli:G3M70_08000"/>
<dbReference type="InterPro" id="IPR027383">
    <property type="entry name" value="Znf_put"/>
</dbReference>
<accession>A0A7T0BVU6</accession>
<sequence length="81" mass="9307">MICCRECLELLNDYIDGSLDPEVKESLEEHLKDCPPCIAFLNTYKSTTEITSKTLSEIEIPAVVQEKLREFVTQTLKDQKK</sequence>
<dbReference type="Proteomes" id="UP000594688">
    <property type="component" value="Chromosome"/>
</dbReference>
<feature type="domain" description="Putative zinc-finger" evidence="1">
    <location>
        <begin position="4"/>
        <end position="37"/>
    </location>
</feature>
<name>A0A7T0BVU6_9BACT</name>
<reference evidence="2 3" key="1">
    <citation type="submission" date="2020-02" db="EMBL/GenBank/DDBJ databases">
        <title>Genomic and physiological characterization of two novel Nitrospinaceae genera.</title>
        <authorList>
            <person name="Mueller A.J."/>
            <person name="Jung M.-Y."/>
            <person name="Strachan C.R."/>
            <person name="Herbold C.W."/>
            <person name="Kirkegaard R.H."/>
            <person name="Daims H."/>
        </authorList>
    </citation>
    <scope>NUCLEOTIDE SEQUENCE [LARGE SCALE GENOMIC DNA]</scope>
    <source>
        <strain evidence="2">EB</strain>
    </source>
</reference>
<organism evidence="2 3">
    <name type="scientific">Candidatus Nitronauta litoralis</name>
    <dbReference type="NCBI Taxonomy" id="2705533"/>
    <lineage>
        <taxon>Bacteria</taxon>
        <taxon>Pseudomonadati</taxon>
        <taxon>Nitrospinota/Tectimicrobiota group</taxon>
        <taxon>Nitrospinota</taxon>
        <taxon>Nitrospinia</taxon>
        <taxon>Nitrospinales</taxon>
        <taxon>Nitrospinaceae</taxon>
        <taxon>Candidatus Nitronauta</taxon>
    </lineage>
</organism>
<dbReference type="AlphaFoldDB" id="A0A7T0BVU6"/>
<dbReference type="Gene3D" id="1.10.10.1320">
    <property type="entry name" value="Anti-sigma factor, zinc-finger domain"/>
    <property type="match status" value="1"/>
</dbReference>
<proteinExistence type="predicted"/>
<evidence type="ECO:0000313" key="3">
    <source>
        <dbReference type="Proteomes" id="UP000594688"/>
    </source>
</evidence>
<dbReference type="Pfam" id="PF13490">
    <property type="entry name" value="zf-HC2"/>
    <property type="match status" value="1"/>
</dbReference>
<dbReference type="EMBL" id="CP048685">
    <property type="protein sequence ID" value="QPJ61823.1"/>
    <property type="molecule type" value="Genomic_DNA"/>
</dbReference>
<protein>
    <submittedName>
        <fullName evidence="2">Zf-HC2 domain-containing protein</fullName>
    </submittedName>
</protein>
<evidence type="ECO:0000313" key="2">
    <source>
        <dbReference type="EMBL" id="QPJ61823.1"/>
    </source>
</evidence>
<dbReference type="InterPro" id="IPR041916">
    <property type="entry name" value="Anti_sigma_zinc_sf"/>
</dbReference>